<evidence type="ECO:0000256" key="3">
    <source>
        <dbReference type="ARBA" id="ARBA00022723"/>
    </source>
</evidence>
<dbReference type="GO" id="GO:0008841">
    <property type="term" value="F:dihydrofolate synthase activity"/>
    <property type="evidence" value="ECO:0007669"/>
    <property type="project" value="TreeGrafter"/>
</dbReference>
<dbReference type="eggNOG" id="COG0285">
    <property type="taxonomic scope" value="Bacteria"/>
</dbReference>
<dbReference type="STRING" id="1118060.GCA_000311845_00929"/>
<dbReference type="InterPro" id="IPR001645">
    <property type="entry name" value="Folylpolyglutamate_synth"/>
</dbReference>
<dbReference type="PANTHER" id="PTHR11136:SF0">
    <property type="entry name" value="DIHYDROFOLATE SYNTHETASE-RELATED"/>
    <property type="match status" value="1"/>
</dbReference>
<dbReference type="SUPFAM" id="SSF53623">
    <property type="entry name" value="MurD-like peptide ligases, catalytic domain"/>
    <property type="match status" value="1"/>
</dbReference>
<dbReference type="RefSeq" id="WP_087185759.1">
    <property type="nucleotide sequence ID" value="NZ_NFHO01000001.1"/>
</dbReference>
<evidence type="ECO:0000313" key="7">
    <source>
        <dbReference type="EMBL" id="OUN44667.1"/>
    </source>
</evidence>
<name>A0A1Y3UC25_9ACTN</name>
<keyword evidence="5" id="KW-0067">ATP-binding</keyword>
<keyword evidence="6" id="KW-0460">Magnesium</keyword>
<protein>
    <submittedName>
        <fullName evidence="7">Bifunctional folylpolyglutamate synthase/dihydrofolate synthase</fullName>
    </submittedName>
</protein>
<dbReference type="SUPFAM" id="SSF53244">
    <property type="entry name" value="MurD-like peptide ligases, peptide-binding domain"/>
    <property type="match status" value="1"/>
</dbReference>
<keyword evidence="4" id="KW-0547">Nucleotide-binding</keyword>
<dbReference type="PANTHER" id="PTHR11136">
    <property type="entry name" value="FOLYLPOLYGLUTAMATE SYNTHASE-RELATED"/>
    <property type="match status" value="1"/>
</dbReference>
<keyword evidence="8" id="KW-1185">Reference proteome</keyword>
<evidence type="ECO:0000313" key="8">
    <source>
        <dbReference type="Proteomes" id="UP000196560"/>
    </source>
</evidence>
<dbReference type="GO" id="GO:0004326">
    <property type="term" value="F:tetrahydrofolylpolyglutamate synthase activity"/>
    <property type="evidence" value="ECO:0007669"/>
    <property type="project" value="InterPro"/>
</dbReference>
<dbReference type="Gene3D" id="3.90.190.20">
    <property type="entry name" value="Mur ligase, C-terminal domain"/>
    <property type="match status" value="1"/>
</dbReference>
<keyword evidence="2" id="KW-0436">Ligase</keyword>
<dbReference type="AlphaFoldDB" id="A0A1Y3UC25"/>
<evidence type="ECO:0000256" key="5">
    <source>
        <dbReference type="ARBA" id="ARBA00022840"/>
    </source>
</evidence>
<dbReference type="NCBIfam" id="TIGR01499">
    <property type="entry name" value="folC"/>
    <property type="match status" value="1"/>
</dbReference>
<evidence type="ECO:0000256" key="2">
    <source>
        <dbReference type="ARBA" id="ARBA00022598"/>
    </source>
</evidence>
<reference evidence="8" key="1">
    <citation type="submission" date="2017-04" db="EMBL/GenBank/DDBJ databases">
        <title>Function of individual gut microbiota members based on whole genome sequencing of pure cultures obtained from chicken caecum.</title>
        <authorList>
            <person name="Medvecky M."/>
            <person name="Cejkova D."/>
            <person name="Polansky O."/>
            <person name="Karasova D."/>
            <person name="Kubasova T."/>
            <person name="Cizek A."/>
            <person name="Rychlik I."/>
        </authorList>
    </citation>
    <scope>NUCLEOTIDE SEQUENCE [LARGE SCALE GENOMIC DNA]</scope>
    <source>
        <strain evidence="8">An70</strain>
    </source>
</reference>
<dbReference type="GO" id="GO:0046872">
    <property type="term" value="F:metal ion binding"/>
    <property type="evidence" value="ECO:0007669"/>
    <property type="project" value="UniProtKB-KW"/>
</dbReference>
<keyword evidence="3" id="KW-0479">Metal-binding</keyword>
<evidence type="ECO:0000256" key="1">
    <source>
        <dbReference type="ARBA" id="ARBA00008276"/>
    </source>
</evidence>
<evidence type="ECO:0000256" key="6">
    <source>
        <dbReference type="ARBA" id="ARBA00022842"/>
    </source>
</evidence>
<dbReference type="GO" id="GO:0005737">
    <property type="term" value="C:cytoplasm"/>
    <property type="evidence" value="ECO:0007669"/>
    <property type="project" value="TreeGrafter"/>
</dbReference>
<evidence type="ECO:0000256" key="4">
    <source>
        <dbReference type="ARBA" id="ARBA00022741"/>
    </source>
</evidence>
<proteinExistence type="inferred from homology"/>
<dbReference type="Proteomes" id="UP000196560">
    <property type="component" value="Unassembled WGS sequence"/>
</dbReference>
<comment type="caution">
    <text evidence="7">The sequence shown here is derived from an EMBL/GenBank/DDBJ whole genome shotgun (WGS) entry which is preliminary data.</text>
</comment>
<comment type="similarity">
    <text evidence="1">Belongs to the folylpolyglutamate synthase family.</text>
</comment>
<dbReference type="InterPro" id="IPR036565">
    <property type="entry name" value="Mur-like_cat_sf"/>
</dbReference>
<organism evidence="7 8">
    <name type="scientific">Enorma massiliensis</name>
    <dbReference type="NCBI Taxonomy" id="1472761"/>
    <lineage>
        <taxon>Bacteria</taxon>
        <taxon>Bacillati</taxon>
        <taxon>Actinomycetota</taxon>
        <taxon>Coriobacteriia</taxon>
        <taxon>Coriobacteriales</taxon>
        <taxon>Coriobacteriaceae</taxon>
        <taxon>Enorma</taxon>
    </lineage>
</organism>
<dbReference type="EMBL" id="NFHO01000001">
    <property type="protein sequence ID" value="OUN44667.1"/>
    <property type="molecule type" value="Genomic_DNA"/>
</dbReference>
<dbReference type="Gene3D" id="3.40.1190.10">
    <property type="entry name" value="Mur-like, catalytic domain"/>
    <property type="match status" value="1"/>
</dbReference>
<dbReference type="GO" id="GO:0005524">
    <property type="term" value="F:ATP binding"/>
    <property type="evidence" value="ECO:0007669"/>
    <property type="project" value="UniProtKB-KW"/>
</dbReference>
<sequence>MPLHHTEPYRIPFDVPELAFDEAVRLAADTGTIPGDAGPLLETVVDMLDELGRPDQAFDVLQVAGTNGKSSTVRFTEAILRGEGCRTALYTSPHLVRYPERMEICGRVVADDVFAHGVSAAAEAGRRVNARRVEEGRQRYTITPFDLLTVAALVAFAEAGVEVAVLEVGLGGRWDATSATNPVGVAVTGIGLDHMRILGNTLAEIAAEKAAVIKPGRFAVLGEGTHEPEVQQVMDERCAACGVTPVVVRHEVISLPRFMGDDLAVRCPAPRAAYTVRLPKPAYQAQNVACAVDMAEEYLGRPLDEALLNASLAACPTPGRFDVLARDPLLMIDACHNPQSCDAFVGSVGEIAPERSARPALLIAALTDKDAAGIVQSLVPAFPRIAVTQADSPRALPACDLATFVRAELDREGRPATDLVAVYPSVPEALGALERAGEAVVAAGTITLAGEVAAFVAK</sequence>
<accession>A0A1Y3UC25</accession>
<dbReference type="InterPro" id="IPR036615">
    <property type="entry name" value="Mur_ligase_C_dom_sf"/>
</dbReference>
<gene>
    <name evidence="7" type="ORF">B5G21_00890</name>
</gene>